<dbReference type="PANTHER" id="PTHR11860">
    <property type="entry name" value="POLYMERIC-IMMUNOGLOBULIN RECEPTOR"/>
    <property type="match status" value="1"/>
</dbReference>
<evidence type="ECO:0000259" key="7">
    <source>
        <dbReference type="PROSITE" id="PS50835"/>
    </source>
</evidence>
<dbReference type="Ensembl" id="ENSELUT00000094290.1">
    <property type="protein sequence ID" value="ENSELUP00000083152.1"/>
    <property type="gene ID" value="ENSELUG00000038433.1"/>
</dbReference>
<keyword evidence="5" id="KW-1133">Transmembrane helix</keyword>
<dbReference type="SUPFAM" id="SSF48726">
    <property type="entry name" value="Immunoglobulin"/>
    <property type="match status" value="1"/>
</dbReference>
<dbReference type="InterPro" id="IPR013106">
    <property type="entry name" value="Ig_V-set"/>
</dbReference>
<evidence type="ECO:0000256" key="6">
    <source>
        <dbReference type="SAM" id="SignalP"/>
    </source>
</evidence>
<reference evidence="8 9" key="1">
    <citation type="submission" date="2020-02" db="EMBL/GenBank/DDBJ databases">
        <title>Esox lucius (northern pike) genome, fEsoLuc1, primary haplotype.</title>
        <authorList>
            <person name="Myers G."/>
            <person name="Karagic N."/>
            <person name="Meyer A."/>
            <person name="Pippel M."/>
            <person name="Reichard M."/>
            <person name="Winkler S."/>
            <person name="Tracey A."/>
            <person name="Sims Y."/>
            <person name="Howe K."/>
            <person name="Rhie A."/>
            <person name="Formenti G."/>
            <person name="Durbin R."/>
            <person name="Fedrigo O."/>
            <person name="Jarvis E.D."/>
        </authorList>
    </citation>
    <scope>NUCLEOTIDE SEQUENCE [LARGE SCALE GENOMIC DNA]</scope>
</reference>
<dbReference type="Pfam" id="PF07686">
    <property type="entry name" value="V-set"/>
    <property type="match status" value="1"/>
</dbReference>
<protein>
    <recommendedName>
        <fullName evidence="7">Ig-like domain-containing protein</fullName>
    </recommendedName>
</protein>
<dbReference type="PROSITE" id="PS50835">
    <property type="entry name" value="IG_LIKE"/>
    <property type="match status" value="1"/>
</dbReference>
<keyword evidence="9" id="KW-1185">Reference proteome</keyword>
<name>A0AAY5KA78_ESOLU</name>
<evidence type="ECO:0000256" key="1">
    <source>
        <dbReference type="ARBA" id="ARBA00004370"/>
    </source>
</evidence>
<feature type="compositionally biased region" description="Polar residues" evidence="4">
    <location>
        <begin position="237"/>
        <end position="261"/>
    </location>
</feature>
<evidence type="ECO:0000313" key="9">
    <source>
        <dbReference type="Proteomes" id="UP000265140"/>
    </source>
</evidence>
<evidence type="ECO:0000256" key="5">
    <source>
        <dbReference type="SAM" id="Phobius"/>
    </source>
</evidence>
<dbReference type="GO" id="GO:0004888">
    <property type="term" value="F:transmembrane signaling receptor activity"/>
    <property type="evidence" value="ECO:0007669"/>
    <property type="project" value="TreeGrafter"/>
</dbReference>
<comment type="subcellular location">
    <subcellularLocation>
        <location evidence="1">Membrane</location>
    </subcellularLocation>
</comment>
<gene>
    <name evidence="8" type="primary">PDGFD</name>
</gene>
<feature type="chain" id="PRO_5044263168" description="Ig-like domain-containing protein" evidence="6">
    <location>
        <begin position="18"/>
        <end position="428"/>
    </location>
</feature>
<dbReference type="Gene3D" id="2.60.40.10">
    <property type="entry name" value="Immunoglobulins"/>
    <property type="match status" value="1"/>
</dbReference>
<dbReference type="GeneTree" id="ENSGT00990000204179"/>
<reference evidence="8" key="3">
    <citation type="submission" date="2025-09" db="UniProtKB">
        <authorList>
            <consortium name="Ensembl"/>
        </authorList>
    </citation>
    <scope>IDENTIFICATION</scope>
</reference>
<evidence type="ECO:0000313" key="8">
    <source>
        <dbReference type="Ensembl" id="ENSELUP00000083152.1"/>
    </source>
</evidence>
<dbReference type="GO" id="GO:0005886">
    <property type="term" value="C:plasma membrane"/>
    <property type="evidence" value="ECO:0007669"/>
    <property type="project" value="TreeGrafter"/>
</dbReference>
<organism evidence="8 9">
    <name type="scientific">Esox lucius</name>
    <name type="common">Northern pike</name>
    <dbReference type="NCBI Taxonomy" id="8010"/>
    <lineage>
        <taxon>Eukaryota</taxon>
        <taxon>Metazoa</taxon>
        <taxon>Chordata</taxon>
        <taxon>Craniata</taxon>
        <taxon>Vertebrata</taxon>
        <taxon>Euteleostomi</taxon>
        <taxon>Actinopterygii</taxon>
        <taxon>Neopterygii</taxon>
        <taxon>Teleostei</taxon>
        <taxon>Protacanthopterygii</taxon>
        <taxon>Esociformes</taxon>
        <taxon>Esocidae</taxon>
        <taxon>Esox</taxon>
    </lineage>
</organism>
<accession>A0AAY5KA78</accession>
<dbReference type="InterPro" id="IPR036179">
    <property type="entry name" value="Ig-like_dom_sf"/>
</dbReference>
<evidence type="ECO:0000256" key="4">
    <source>
        <dbReference type="SAM" id="MobiDB-lite"/>
    </source>
</evidence>
<dbReference type="InterPro" id="IPR013783">
    <property type="entry name" value="Ig-like_fold"/>
</dbReference>
<feature type="transmembrane region" description="Helical" evidence="5">
    <location>
        <begin position="194"/>
        <end position="216"/>
    </location>
</feature>
<dbReference type="AlphaFoldDB" id="A0AAY5KA78"/>
<keyword evidence="6" id="KW-0732">Signal</keyword>
<keyword evidence="3 5" id="KW-0472">Membrane</keyword>
<keyword evidence="2 5" id="KW-0812">Transmembrane</keyword>
<feature type="domain" description="Ig-like" evidence="7">
    <location>
        <begin position="27"/>
        <end position="118"/>
    </location>
</feature>
<feature type="compositionally biased region" description="Basic residues" evidence="4">
    <location>
        <begin position="222"/>
        <end position="233"/>
    </location>
</feature>
<dbReference type="InterPro" id="IPR007110">
    <property type="entry name" value="Ig-like_dom"/>
</dbReference>
<evidence type="ECO:0000256" key="3">
    <source>
        <dbReference type="ARBA" id="ARBA00023136"/>
    </source>
</evidence>
<dbReference type="InterPro" id="IPR050671">
    <property type="entry name" value="CD300_family_receptors"/>
</dbReference>
<feature type="signal peptide" evidence="6">
    <location>
        <begin position="1"/>
        <end position="17"/>
    </location>
</feature>
<dbReference type="Proteomes" id="UP000265140">
    <property type="component" value="Chromosome 9"/>
</dbReference>
<reference evidence="8" key="2">
    <citation type="submission" date="2025-08" db="UniProtKB">
        <authorList>
            <consortium name="Ensembl"/>
        </authorList>
    </citation>
    <scope>IDENTIFICATION</scope>
</reference>
<dbReference type="PANTHER" id="PTHR11860:SF118">
    <property type="entry name" value="CMRF35-LIKE MOLECULE 3-RELATED"/>
    <property type="match status" value="1"/>
</dbReference>
<sequence>MLSVSLCFSVVAGVCVTSEVITRRGQEGGTTSIECLYDQGWETYTKYFYKGIRAHRVPVIQSNQPSSWTSNGRYSLYDDRERRVFTVIISNLTLQDTDTYWCFIDGWGFDPNTEVKITVDRATPPLPPPPPPLTPKSFSFTSRPLLSVTHPSTIITMVTGSDSTTGCCFNLPGGRTNGTAAPRPTHKSGNQGNLVYSGVGLVLVLLLLGLLLLILFRKRRDREKRTTATKHPARSLVPSSSTTNQDPDPVTVTNPTETNQNPDTALIINSIYATATSQYPDNIDSKVVVSSTEAPDRLSYATVNFPRDPSCLQYDTVNFPRDPSCLQYDTVNFPRDPSCVQYDTVNFPRDPSCVQYDTVNIPRDPSCVQYDTVNFPRDPSYPQYAVVSFSKDSDVLHQPDSVKYSSVRGQHFNHEVVTYSTIKRKSSG</sequence>
<evidence type="ECO:0000256" key="2">
    <source>
        <dbReference type="ARBA" id="ARBA00022692"/>
    </source>
</evidence>
<proteinExistence type="predicted"/>
<feature type="region of interest" description="Disordered" evidence="4">
    <location>
        <begin position="222"/>
        <end position="261"/>
    </location>
</feature>